<evidence type="ECO:0000313" key="3">
    <source>
        <dbReference type="EMBL" id="SMN20370.1"/>
    </source>
</evidence>
<dbReference type="PROSITE" id="PS50076">
    <property type="entry name" value="DNAJ_2"/>
    <property type="match status" value="1"/>
</dbReference>
<dbReference type="SMART" id="SM00271">
    <property type="entry name" value="DnaJ"/>
    <property type="match status" value="1"/>
</dbReference>
<dbReference type="PRINTS" id="PR00625">
    <property type="entry name" value="JDOMAIN"/>
</dbReference>
<dbReference type="InterPro" id="IPR018253">
    <property type="entry name" value="DnaJ_domain_CS"/>
</dbReference>
<evidence type="ECO:0000259" key="2">
    <source>
        <dbReference type="PROSITE" id="PS50076"/>
    </source>
</evidence>
<dbReference type="OrthoDB" id="445556at2759"/>
<dbReference type="CDD" id="cd06257">
    <property type="entry name" value="DnaJ"/>
    <property type="match status" value="1"/>
</dbReference>
<evidence type="ECO:0000313" key="4">
    <source>
        <dbReference type="Proteomes" id="UP000196158"/>
    </source>
</evidence>
<reference evidence="3 4" key="1">
    <citation type="submission" date="2017-04" db="EMBL/GenBank/DDBJ databases">
        <authorList>
            <person name="Afonso C.L."/>
            <person name="Miller P.J."/>
            <person name="Scott M.A."/>
            <person name="Spackman E."/>
            <person name="Goraichik I."/>
            <person name="Dimitrov K.M."/>
            <person name="Suarez D.L."/>
            <person name="Swayne D.E."/>
        </authorList>
    </citation>
    <scope>NUCLEOTIDE SEQUENCE [LARGE SCALE GENOMIC DNA]</scope>
</reference>
<dbReference type="InterPro" id="IPR001623">
    <property type="entry name" value="DnaJ_domain"/>
</dbReference>
<dbReference type="PROSITE" id="PS00636">
    <property type="entry name" value="DNAJ_1"/>
    <property type="match status" value="1"/>
</dbReference>
<evidence type="ECO:0000256" key="1">
    <source>
        <dbReference type="SAM" id="MobiDB-lite"/>
    </source>
</evidence>
<dbReference type="InterPro" id="IPR036869">
    <property type="entry name" value="J_dom_sf"/>
</dbReference>
<proteinExistence type="predicted"/>
<feature type="region of interest" description="Disordered" evidence="1">
    <location>
        <begin position="304"/>
        <end position="334"/>
    </location>
</feature>
<dbReference type="STRING" id="1789683.A0A1X7R4L2"/>
<feature type="domain" description="J" evidence="2">
    <location>
        <begin position="66"/>
        <end position="152"/>
    </location>
</feature>
<accession>A0A1X7R4L2</accession>
<keyword evidence="4" id="KW-1185">Reference proteome</keyword>
<protein>
    <submittedName>
        <fullName evidence="3">Similar to Saccharomyces cerevisiae YPR061C JID1 Probable Hsp40p co-chaperone</fullName>
    </submittedName>
</protein>
<dbReference type="EMBL" id="FXLY01000005">
    <property type="protein sequence ID" value="SMN20370.1"/>
    <property type="molecule type" value="Genomic_DNA"/>
</dbReference>
<dbReference type="Proteomes" id="UP000196158">
    <property type="component" value="Unassembled WGS sequence"/>
</dbReference>
<name>A0A1X7R4L2_9SACH</name>
<dbReference type="Pfam" id="PF00226">
    <property type="entry name" value="DnaJ"/>
    <property type="match status" value="1"/>
</dbReference>
<dbReference type="SUPFAM" id="SSF46565">
    <property type="entry name" value="Chaperone J-domain"/>
    <property type="match status" value="1"/>
</dbReference>
<dbReference type="Gene3D" id="1.10.287.110">
    <property type="entry name" value="DnaJ domain"/>
    <property type="match status" value="1"/>
</dbReference>
<organism evidence="3 4">
    <name type="scientific">Maudiozyma saulgeensis</name>
    <dbReference type="NCBI Taxonomy" id="1789683"/>
    <lineage>
        <taxon>Eukaryota</taxon>
        <taxon>Fungi</taxon>
        <taxon>Dikarya</taxon>
        <taxon>Ascomycota</taxon>
        <taxon>Saccharomycotina</taxon>
        <taxon>Saccharomycetes</taxon>
        <taxon>Saccharomycetales</taxon>
        <taxon>Saccharomycetaceae</taxon>
        <taxon>Maudiozyma</taxon>
    </lineage>
</organism>
<gene>
    <name evidence="3" type="ORF">KASA_0N03344G</name>
</gene>
<sequence>MITFFAIAKINTKRSLINRIGRSYHFQNCRYYAKVIGNDALELSRKSNRRKEPLQDSQWPGMKYPTPYEIFGINSQVSTHLTNTQLSDLKKKYHKYVKLYHPDISLSRDIADHAIMGKILTTEEKVNRFKTISQAYDILTNKNKKRLYDLNRSNWSHGRPSTTDLNDIFRSRNFSSDDTSRYWHAGTWEDMYEFNERNKNNDDDSSRQHKYVIYWAIGMLICIEGSVLLSKIESTLVGKVDYGITADDVEKGLFSSYQNYGLDDDKLSRIKRFLWFRSWGLYTNQDELDREAKANETLLNSISDPETGELIKPNKKDNNTINSTTEDVPKDTTK</sequence>
<dbReference type="AlphaFoldDB" id="A0A1X7R4L2"/>